<feature type="chain" id="PRO_5046869833" evidence="1">
    <location>
        <begin position="20"/>
        <end position="316"/>
    </location>
</feature>
<name>A0ABV5ZGA5_9BACT</name>
<comment type="caution">
    <text evidence="2">The sequence shown here is derived from an EMBL/GenBank/DDBJ whole genome shotgun (WGS) entry which is preliminary data.</text>
</comment>
<organism evidence="2 3">
    <name type="scientific">Hallella seregens ATCC 51272</name>
    <dbReference type="NCBI Taxonomy" id="1336250"/>
    <lineage>
        <taxon>Bacteria</taxon>
        <taxon>Pseudomonadati</taxon>
        <taxon>Bacteroidota</taxon>
        <taxon>Bacteroidia</taxon>
        <taxon>Bacteroidales</taxon>
        <taxon>Prevotellaceae</taxon>
        <taxon>Hallella</taxon>
    </lineage>
</organism>
<dbReference type="EMBL" id="JBHLZF010000001">
    <property type="protein sequence ID" value="MFB9896396.1"/>
    <property type="molecule type" value="Genomic_DNA"/>
</dbReference>
<evidence type="ECO:0000313" key="3">
    <source>
        <dbReference type="Proteomes" id="UP001589688"/>
    </source>
</evidence>
<protein>
    <submittedName>
        <fullName evidence="2">Type IX secretion system protein PorQ</fullName>
    </submittedName>
</protein>
<reference evidence="2 3" key="1">
    <citation type="submission" date="2024-09" db="EMBL/GenBank/DDBJ databases">
        <authorList>
            <person name="Sun Q."/>
            <person name="Mori K."/>
        </authorList>
    </citation>
    <scope>NUCLEOTIDE SEQUENCE [LARGE SCALE GENOMIC DNA]</scope>
    <source>
        <strain evidence="2 3">ATCC 51272</strain>
    </source>
</reference>
<accession>A0ABV5ZGA5</accession>
<proteinExistence type="predicted"/>
<evidence type="ECO:0000313" key="2">
    <source>
        <dbReference type="EMBL" id="MFB9896396.1"/>
    </source>
</evidence>
<gene>
    <name evidence="2" type="primary">porQ</name>
    <name evidence="2" type="ORF">ACFFK8_00775</name>
</gene>
<dbReference type="NCBIfam" id="NF033709">
    <property type="entry name" value="PorV_fam"/>
    <property type="match status" value="1"/>
</dbReference>
<dbReference type="Proteomes" id="UP001589688">
    <property type="component" value="Unassembled WGS sequence"/>
</dbReference>
<dbReference type="NCBIfam" id="NF033711">
    <property type="entry name" value="T9SS_PorQ"/>
    <property type="match status" value="1"/>
</dbReference>
<evidence type="ECO:0000256" key="1">
    <source>
        <dbReference type="SAM" id="SignalP"/>
    </source>
</evidence>
<keyword evidence="1" id="KW-0732">Signal</keyword>
<keyword evidence="3" id="KW-1185">Reference proteome</keyword>
<sequence length="316" mass="34213">MEKAAIAFLLFLAALAAQAQDESQTAYNFLRLPVSAHAAALGGDNVTLVEDDGALMFHNPALLSSVTDKAIGLNYMNYMSGASTASASFSRVVKERASWAVSGQYVDYGKMKEVDENNVQTGEFSARDMAVAGYFSYMLGTRFAGGISARLVNSYIGNYNSIGFGVDLGLNYFDPDHEWSVSLVAKNLGGQLKAYNENYEHMPLDVQLGVSKRFVGTPFRVSATVVDLNHLDYKMINHVVVGGEILLTETFWIGGGYNCRRANEMKITGTEGKSSSHGAGLSLGAGLNLERFKLNLAYGKYHVSSSSVVLNLGYRL</sequence>
<dbReference type="Gene3D" id="2.40.160.60">
    <property type="entry name" value="Outer membrane protein transport protein (OMPP1/FadL/TodX)"/>
    <property type="match status" value="1"/>
</dbReference>
<feature type="signal peptide" evidence="1">
    <location>
        <begin position="1"/>
        <end position="19"/>
    </location>
</feature>
<dbReference type="RefSeq" id="WP_027952413.1">
    <property type="nucleotide sequence ID" value="NZ_JADU01000018.1"/>
</dbReference>